<dbReference type="AlphaFoldDB" id="A0A9Q0RNV2"/>
<evidence type="ECO:0000256" key="6">
    <source>
        <dbReference type="ARBA" id="ARBA00022968"/>
    </source>
</evidence>
<dbReference type="InterPro" id="IPR002659">
    <property type="entry name" value="Glyco_trans_31"/>
</dbReference>
<reference evidence="11" key="1">
    <citation type="submission" date="2022-12" db="EMBL/GenBank/DDBJ databases">
        <title>Genome assemblies of Blomia tropicalis.</title>
        <authorList>
            <person name="Cui Y."/>
        </authorList>
    </citation>
    <scope>NUCLEOTIDE SEQUENCE</scope>
    <source>
        <tissue evidence="11">Adult mites</tissue>
    </source>
</reference>
<evidence type="ECO:0000256" key="1">
    <source>
        <dbReference type="ARBA" id="ARBA00004323"/>
    </source>
</evidence>
<dbReference type="GO" id="GO:0016758">
    <property type="term" value="F:hexosyltransferase activity"/>
    <property type="evidence" value="ECO:0007669"/>
    <property type="project" value="InterPro"/>
</dbReference>
<evidence type="ECO:0000256" key="8">
    <source>
        <dbReference type="ARBA" id="ARBA00023034"/>
    </source>
</evidence>
<keyword evidence="6" id="KW-0735">Signal-anchor</keyword>
<dbReference type="PANTHER" id="PTHR11214">
    <property type="entry name" value="BETA-1,3-N-ACETYLGLUCOSAMINYLTRANSFERASE"/>
    <property type="match status" value="1"/>
</dbReference>
<keyword evidence="3 10" id="KW-0328">Glycosyltransferase</keyword>
<keyword evidence="9" id="KW-0472">Membrane</keyword>
<evidence type="ECO:0000256" key="7">
    <source>
        <dbReference type="ARBA" id="ARBA00022989"/>
    </source>
</evidence>
<dbReference type="PANTHER" id="PTHR11214:SF235">
    <property type="entry name" value="HEXOSYLTRANSFERASE"/>
    <property type="match status" value="1"/>
</dbReference>
<evidence type="ECO:0000256" key="2">
    <source>
        <dbReference type="ARBA" id="ARBA00008661"/>
    </source>
</evidence>
<dbReference type="Proteomes" id="UP001142055">
    <property type="component" value="Chromosome 2"/>
</dbReference>
<gene>
    <name evidence="11" type="ORF">RDWZM_006918</name>
</gene>
<sequence>MSQNVNIEKRIQIESRSNRDIIQGQFIDSYRNLTIKHLFGLKWAVEHFPKVAFIMKIDDDIFINYYLLNKFINNVLSRQEGYYVVGYVHNKMKTIRDPKSKWFVTELEFPFAQYPQFCSGWAYLGTVEAIKMILCNKKNFSKNFWIDDVYVTGILRNECFKLKPINHLYNIDPLSLKHWIDNQGKLQWHFLFSNTDNVHMLSNALKLNAIIHTNKQLYR</sequence>
<name>A0A9Q0RNV2_BLOTA</name>
<evidence type="ECO:0000256" key="3">
    <source>
        <dbReference type="ARBA" id="ARBA00022676"/>
    </source>
</evidence>
<proteinExistence type="inferred from homology"/>
<dbReference type="OMA" id="MLEWADS"/>
<dbReference type="EC" id="2.4.1.-" evidence="10"/>
<dbReference type="GO" id="GO:0006493">
    <property type="term" value="P:protein O-linked glycosylation"/>
    <property type="evidence" value="ECO:0007669"/>
    <property type="project" value="TreeGrafter"/>
</dbReference>
<evidence type="ECO:0000256" key="4">
    <source>
        <dbReference type="ARBA" id="ARBA00022679"/>
    </source>
</evidence>
<evidence type="ECO:0000313" key="11">
    <source>
        <dbReference type="EMBL" id="KAJ6221106.1"/>
    </source>
</evidence>
<evidence type="ECO:0000313" key="12">
    <source>
        <dbReference type="Proteomes" id="UP001142055"/>
    </source>
</evidence>
<dbReference type="GO" id="GO:0000139">
    <property type="term" value="C:Golgi membrane"/>
    <property type="evidence" value="ECO:0007669"/>
    <property type="project" value="UniProtKB-SubCell"/>
</dbReference>
<protein>
    <recommendedName>
        <fullName evidence="10">Hexosyltransferase</fullName>
        <ecNumber evidence="10">2.4.1.-</ecNumber>
    </recommendedName>
</protein>
<dbReference type="Pfam" id="PF01762">
    <property type="entry name" value="Galactosyl_T"/>
    <property type="match status" value="1"/>
</dbReference>
<comment type="similarity">
    <text evidence="2 10">Belongs to the glycosyltransferase 31 family.</text>
</comment>
<evidence type="ECO:0000256" key="5">
    <source>
        <dbReference type="ARBA" id="ARBA00022692"/>
    </source>
</evidence>
<keyword evidence="12" id="KW-1185">Reference proteome</keyword>
<keyword evidence="8 10" id="KW-0333">Golgi apparatus</keyword>
<comment type="subcellular location">
    <subcellularLocation>
        <location evidence="1 10">Golgi apparatus membrane</location>
        <topology evidence="1 10">Single-pass type II membrane protein</topology>
    </subcellularLocation>
</comment>
<dbReference type="EMBL" id="JAPWDV010000002">
    <property type="protein sequence ID" value="KAJ6221106.1"/>
    <property type="molecule type" value="Genomic_DNA"/>
</dbReference>
<evidence type="ECO:0000256" key="9">
    <source>
        <dbReference type="ARBA" id="ARBA00023136"/>
    </source>
</evidence>
<dbReference type="Gene3D" id="3.90.550.50">
    <property type="match status" value="1"/>
</dbReference>
<keyword evidence="5" id="KW-0812">Transmembrane</keyword>
<accession>A0A9Q0RNV2</accession>
<keyword evidence="7" id="KW-1133">Transmembrane helix</keyword>
<organism evidence="11 12">
    <name type="scientific">Blomia tropicalis</name>
    <name type="common">Mite</name>
    <dbReference type="NCBI Taxonomy" id="40697"/>
    <lineage>
        <taxon>Eukaryota</taxon>
        <taxon>Metazoa</taxon>
        <taxon>Ecdysozoa</taxon>
        <taxon>Arthropoda</taxon>
        <taxon>Chelicerata</taxon>
        <taxon>Arachnida</taxon>
        <taxon>Acari</taxon>
        <taxon>Acariformes</taxon>
        <taxon>Sarcoptiformes</taxon>
        <taxon>Astigmata</taxon>
        <taxon>Glycyphagoidea</taxon>
        <taxon>Echimyopodidae</taxon>
        <taxon>Blomia</taxon>
    </lineage>
</organism>
<comment type="caution">
    <text evidence="11">The sequence shown here is derived from an EMBL/GenBank/DDBJ whole genome shotgun (WGS) entry which is preliminary data.</text>
</comment>
<keyword evidence="4" id="KW-0808">Transferase</keyword>
<evidence type="ECO:0000256" key="10">
    <source>
        <dbReference type="RuleBase" id="RU363063"/>
    </source>
</evidence>